<keyword evidence="3 4" id="KW-0378">Hydrolase</keyword>
<evidence type="ECO:0000256" key="2">
    <source>
        <dbReference type="ARBA" id="ARBA00005582"/>
    </source>
</evidence>
<evidence type="ECO:0000256" key="5">
    <source>
        <dbReference type="SAM" id="Phobius"/>
    </source>
</evidence>
<dbReference type="PROSITE" id="PS00893">
    <property type="entry name" value="NUDIX_BOX"/>
    <property type="match status" value="1"/>
</dbReference>
<evidence type="ECO:0000313" key="8">
    <source>
        <dbReference type="Proteomes" id="UP000624709"/>
    </source>
</evidence>
<dbReference type="InterPro" id="IPR000086">
    <property type="entry name" value="NUDIX_hydrolase_dom"/>
</dbReference>
<evidence type="ECO:0000259" key="6">
    <source>
        <dbReference type="PROSITE" id="PS51462"/>
    </source>
</evidence>
<accession>A0ABQ4BN56</accession>
<name>A0ABQ4BN56_9ACTN</name>
<dbReference type="GO" id="GO:0016787">
    <property type="term" value="F:hydrolase activity"/>
    <property type="evidence" value="ECO:0007669"/>
    <property type="project" value="UniProtKB-KW"/>
</dbReference>
<feature type="transmembrane region" description="Helical" evidence="5">
    <location>
        <begin position="25"/>
        <end position="44"/>
    </location>
</feature>
<keyword evidence="8" id="KW-1185">Reference proteome</keyword>
<organism evidence="7 8">
    <name type="scientific">Actinoplanes palleronii</name>
    <dbReference type="NCBI Taxonomy" id="113570"/>
    <lineage>
        <taxon>Bacteria</taxon>
        <taxon>Bacillati</taxon>
        <taxon>Actinomycetota</taxon>
        <taxon>Actinomycetes</taxon>
        <taxon>Micromonosporales</taxon>
        <taxon>Micromonosporaceae</taxon>
        <taxon>Actinoplanes</taxon>
    </lineage>
</organism>
<comment type="cofactor">
    <cofactor evidence="1">
        <name>Mg(2+)</name>
        <dbReference type="ChEBI" id="CHEBI:18420"/>
    </cofactor>
</comment>
<dbReference type="Pfam" id="PF00293">
    <property type="entry name" value="NUDIX"/>
    <property type="match status" value="1"/>
</dbReference>
<comment type="caution">
    <text evidence="7">The sequence shown here is derived from an EMBL/GenBank/DDBJ whole genome shotgun (WGS) entry which is preliminary data.</text>
</comment>
<dbReference type="PROSITE" id="PS51462">
    <property type="entry name" value="NUDIX"/>
    <property type="match status" value="1"/>
</dbReference>
<dbReference type="InterPro" id="IPR020084">
    <property type="entry name" value="NUDIX_hydrolase_CS"/>
</dbReference>
<protein>
    <submittedName>
        <fullName evidence="7">NUDIX hydrolase</fullName>
    </submittedName>
</protein>
<keyword evidence="5" id="KW-0472">Membrane</keyword>
<feature type="domain" description="Nudix hydrolase" evidence="6">
    <location>
        <begin position="34"/>
        <end position="165"/>
    </location>
</feature>
<comment type="similarity">
    <text evidence="2 4">Belongs to the Nudix hydrolase family.</text>
</comment>
<dbReference type="EMBL" id="BOMS01000137">
    <property type="protein sequence ID" value="GIE72119.1"/>
    <property type="molecule type" value="Genomic_DNA"/>
</dbReference>
<dbReference type="Proteomes" id="UP000624709">
    <property type="component" value="Unassembled WGS sequence"/>
</dbReference>
<reference evidence="7 8" key="1">
    <citation type="submission" date="2021-01" db="EMBL/GenBank/DDBJ databases">
        <title>Whole genome shotgun sequence of Actinoplanes palleronii NBRC 14916.</title>
        <authorList>
            <person name="Komaki H."/>
            <person name="Tamura T."/>
        </authorList>
    </citation>
    <scope>NUCLEOTIDE SEQUENCE [LARGE SCALE GENOMIC DNA]</scope>
    <source>
        <strain evidence="7 8">NBRC 14916</strain>
    </source>
</reference>
<evidence type="ECO:0000313" key="7">
    <source>
        <dbReference type="EMBL" id="GIE72119.1"/>
    </source>
</evidence>
<dbReference type="PANTHER" id="PTHR43046">
    <property type="entry name" value="GDP-MANNOSE MANNOSYL HYDROLASE"/>
    <property type="match status" value="1"/>
</dbReference>
<dbReference type="PRINTS" id="PR00502">
    <property type="entry name" value="NUDIXFAMILY"/>
</dbReference>
<evidence type="ECO:0000256" key="1">
    <source>
        <dbReference type="ARBA" id="ARBA00001946"/>
    </source>
</evidence>
<keyword evidence="5" id="KW-0812">Transmembrane</keyword>
<proteinExistence type="inferred from homology"/>
<dbReference type="PANTHER" id="PTHR43046:SF2">
    <property type="entry name" value="8-OXO-DGTP DIPHOSPHATASE-RELATED"/>
    <property type="match status" value="1"/>
</dbReference>
<keyword evidence="5" id="KW-1133">Transmembrane helix</keyword>
<evidence type="ECO:0000256" key="3">
    <source>
        <dbReference type="ARBA" id="ARBA00022801"/>
    </source>
</evidence>
<sequence length="170" mass="17964">MAAVRVGAECGYCALMGISPHLARLRAMIGHALILLPSVAVIVVDERGRLMLVRHAGHQEGWAVPGGGVDVGETPARAAVREIREETGVEIGGLRLLDVLGGADFEVTYPNGDQVAYVTTVYQADVAGGTPTPDQEEISELGWFTPAQLAGLDLNRFARALLQATGHLAR</sequence>
<dbReference type="InterPro" id="IPR015797">
    <property type="entry name" value="NUDIX_hydrolase-like_dom_sf"/>
</dbReference>
<dbReference type="Gene3D" id="3.90.79.10">
    <property type="entry name" value="Nucleoside Triphosphate Pyrophosphohydrolase"/>
    <property type="match status" value="1"/>
</dbReference>
<dbReference type="SUPFAM" id="SSF55811">
    <property type="entry name" value="Nudix"/>
    <property type="match status" value="1"/>
</dbReference>
<evidence type="ECO:0000256" key="4">
    <source>
        <dbReference type="RuleBase" id="RU003476"/>
    </source>
</evidence>
<gene>
    <name evidence="7" type="ORF">Apa02nite_082270</name>
</gene>
<dbReference type="InterPro" id="IPR020476">
    <property type="entry name" value="Nudix_hydrolase"/>
</dbReference>